<evidence type="ECO:0000313" key="3">
    <source>
        <dbReference type="Proteomes" id="UP001464555"/>
    </source>
</evidence>
<proteinExistence type="predicted"/>
<sequence length="228" mass="25600">MGGTLQKLCLYNVLLLFSCGGFAQHGQLVRLGFRPLYNNETLQPGKYYYSETQKDSLSFSTFRMYLSGFRFYDKGKMVHAAANSYYLIDINDPKSLNRQLEIPNGLAYDEIRFLFGIDDKTNNEGIGSGDLDPSKGMYWAWQTGYINMKLEGTTKPGKEFQFHLGGFLKPNASFQEISLKTSASDNTIGIDIAKYSNSFSMNDIPMIMSPGEKAVQLSQKAALMFSLL</sequence>
<name>A0ABU9HX89_9FLAO</name>
<feature type="domain" description="Copper-binding protein MbnP-like" evidence="1">
    <location>
        <begin position="29"/>
        <end position="208"/>
    </location>
</feature>
<evidence type="ECO:0000259" key="1">
    <source>
        <dbReference type="Pfam" id="PF20243"/>
    </source>
</evidence>
<dbReference type="Pfam" id="PF20243">
    <property type="entry name" value="MbnP"/>
    <property type="match status" value="1"/>
</dbReference>
<comment type="caution">
    <text evidence="2">The sequence shown here is derived from an EMBL/GenBank/DDBJ whole genome shotgun (WGS) entry which is preliminary data.</text>
</comment>
<keyword evidence="3" id="KW-1185">Reference proteome</keyword>
<dbReference type="EMBL" id="JBBYHR010000005">
    <property type="protein sequence ID" value="MEL1244771.1"/>
    <property type="molecule type" value="Genomic_DNA"/>
</dbReference>
<dbReference type="Proteomes" id="UP001464555">
    <property type="component" value="Unassembled WGS sequence"/>
</dbReference>
<accession>A0ABU9HX89</accession>
<gene>
    <name evidence="2" type="ORF">AAEO56_10905</name>
</gene>
<dbReference type="InterPro" id="IPR046863">
    <property type="entry name" value="MbnP-like_dom"/>
</dbReference>
<dbReference type="RefSeq" id="WP_341697087.1">
    <property type="nucleotide sequence ID" value="NZ_JBBYHR010000005.1"/>
</dbReference>
<reference evidence="2 3" key="1">
    <citation type="submission" date="2024-04" db="EMBL/GenBank/DDBJ databases">
        <title>Flavobacterium sp. DGU11 16S ribosomal RNA gene Genome sequencing and assembly.</title>
        <authorList>
            <person name="Park S."/>
        </authorList>
    </citation>
    <scope>NUCLEOTIDE SEQUENCE [LARGE SCALE GENOMIC DNA]</scope>
    <source>
        <strain evidence="2 3">DGU11</strain>
    </source>
</reference>
<dbReference type="PROSITE" id="PS51257">
    <property type="entry name" value="PROKAR_LIPOPROTEIN"/>
    <property type="match status" value="1"/>
</dbReference>
<organism evidence="2 3">
    <name type="scientific">Flavobacterium arundinis</name>
    <dbReference type="NCBI Taxonomy" id="3139143"/>
    <lineage>
        <taxon>Bacteria</taxon>
        <taxon>Pseudomonadati</taxon>
        <taxon>Bacteroidota</taxon>
        <taxon>Flavobacteriia</taxon>
        <taxon>Flavobacteriales</taxon>
        <taxon>Flavobacteriaceae</taxon>
        <taxon>Flavobacterium</taxon>
    </lineage>
</organism>
<protein>
    <submittedName>
        <fullName evidence="2">MbnP family protein</fullName>
    </submittedName>
</protein>
<evidence type="ECO:0000313" key="2">
    <source>
        <dbReference type="EMBL" id="MEL1244771.1"/>
    </source>
</evidence>